<comment type="similarity">
    <text evidence="8">Belongs to the TonB-dependent receptor family.</text>
</comment>
<gene>
    <name evidence="12" type="ORF">M9405_01875</name>
</gene>
<dbReference type="InterPro" id="IPR000531">
    <property type="entry name" value="Beta-barrel_TonB"/>
</dbReference>
<dbReference type="Pfam" id="PF07715">
    <property type="entry name" value="Plug"/>
    <property type="match status" value="1"/>
</dbReference>
<dbReference type="Proteomes" id="UP001056834">
    <property type="component" value="Chromosome"/>
</dbReference>
<evidence type="ECO:0000259" key="11">
    <source>
        <dbReference type="Pfam" id="PF07715"/>
    </source>
</evidence>
<evidence type="ECO:0000256" key="8">
    <source>
        <dbReference type="RuleBase" id="RU003357"/>
    </source>
</evidence>
<reference evidence="12" key="1">
    <citation type="submission" date="2022-05" db="EMBL/GenBank/DDBJ databases">
        <title>Impact of host demography and evolutionary history on endosymbiont molecular evolution: a test in carpenter ants (Genus Camponotus) and their Blochmannia endosymbionts.</title>
        <authorList>
            <person name="Manthey J.D."/>
            <person name="Giron J.C."/>
            <person name="Hruska J.P."/>
        </authorList>
    </citation>
    <scope>NUCLEOTIDE SEQUENCE</scope>
    <source>
        <strain evidence="12">C-006</strain>
    </source>
</reference>
<keyword evidence="12" id="KW-0675">Receptor</keyword>
<keyword evidence="2" id="KW-0813">Transport</keyword>
<proteinExistence type="inferred from homology"/>
<dbReference type="Gene3D" id="2.170.130.10">
    <property type="entry name" value="TonB-dependent receptor, plug domain"/>
    <property type="match status" value="1"/>
</dbReference>
<dbReference type="InterPro" id="IPR039426">
    <property type="entry name" value="TonB-dep_rcpt-like"/>
</dbReference>
<dbReference type="InterPro" id="IPR012910">
    <property type="entry name" value="Plug_dom"/>
</dbReference>
<evidence type="ECO:0000256" key="5">
    <source>
        <dbReference type="ARBA" id="ARBA00023077"/>
    </source>
</evidence>
<dbReference type="SUPFAM" id="SSF56935">
    <property type="entry name" value="Porins"/>
    <property type="match status" value="1"/>
</dbReference>
<name>A0ABY4SU35_9ENTR</name>
<evidence type="ECO:0000256" key="9">
    <source>
        <dbReference type="SAM" id="Phobius"/>
    </source>
</evidence>
<evidence type="ECO:0000256" key="4">
    <source>
        <dbReference type="ARBA" id="ARBA00022692"/>
    </source>
</evidence>
<evidence type="ECO:0000256" key="3">
    <source>
        <dbReference type="ARBA" id="ARBA00022452"/>
    </source>
</evidence>
<accession>A0ABY4SU35</accession>
<keyword evidence="3" id="KW-1134">Transmembrane beta strand</keyword>
<dbReference type="InterPro" id="IPR036942">
    <property type="entry name" value="Beta-barrel_TonB_sf"/>
</dbReference>
<evidence type="ECO:0000259" key="10">
    <source>
        <dbReference type="Pfam" id="PF00593"/>
    </source>
</evidence>
<keyword evidence="4 9" id="KW-0812">Transmembrane</keyword>
<keyword evidence="9" id="KW-1133">Transmembrane helix</keyword>
<evidence type="ECO:0000313" key="12">
    <source>
        <dbReference type="EMBL" id="URJ24894.1"/>
    </source>
</evidence>
<dbReference type="Pfam" id="PF00593">
    <property type="entry name" value="TonB_dep_Rec_b-barrel"/>
    <property type="match status" value="1"/>
</dbReference>
<evidence type="ECO:0000256" key="7">
    <source>
        <dbReference type="ARBA" id="ARBA00023237"/>
    </source>
</evidence>
<organism evidence="12 13">
    <name type="scientific">Candidatus Blochmannia ocreatus</name>
    <name type="common">nom. nud.</name>
    <dbReference type="NCBI Taxonomy" id="251538"/>
    <lineage>
        <taxon>Bacteria</taxon>
        <taxon>Pseudomonadati</taxon>
        <taxon>Pseudomonadota</taxon>
        <taxon>Gammaproteobacteria</taxon>
        <taxon>Enterobacterales</taxon>
        <taxon>Enterobacteriaceae</taxon>
        <taxon>ant endosymbionts</taxon>
        <taxon>Candidatus Blochmanniella</taxon>
    </lineage>
</organism>
<keyword evidence="7" id="KW-0998">Cell outer membrane</keyword>
<feature type="domain" description="TonB-dependent receptor plug" evidence="11">
    <location>
        <begin position="90"/>
        <end position="177"/>
    </location>
</feature>
<keyword evidence="5 8" id="KW-0798">TonB box</keyword>
<evidence type="ECO:0000313" key="13">
    <source>
        <dbReference type="Proteomes" id="UP001056834"/>
    </source>
</evidence>
<dbReference type="EMBL" id="CP097762">
    <property type="protein sequence ID" value="URJ24894.1"/>
    <property type="molecule type" value="Genomic_DNA"/>
</dbReference>
<keyword evidence="13" id="KW-1185">Reference proteome</keyword>
<evidence type="ECO:0000256" key="1">
    <source>
        <dbReference type="ARBA" id="ARBA00004571"/>
    </source>
</evidence>
<dbReference type="RefSeq" id="WP_250223017.1">
    <property type="nucleotide sequence ID" value="NZ_CP097762.1"/>
</dbReference>
<sequence length="733" mass="84504">MKCYLYRTLFNLTFVFLIYFLSIIFFFSTTIHSSVKDIHFSRNTNFDELQFNTDHDTSLLLSNREYGDIITIFDEKSSPTILIYSPVISLQSSNITDTADYLKTISGFSIRRHGGVNNELLFRGMSGSRMRILMDHGEILGACASHMDPSSAYITAENFDILNIIKGPQTVLWGPMVSGSTLQFERYCPNFYRSNIQLRSNALVGSNNKIIKNIDTIVGDKSGYIRLIGNTAYSNDYCDGHKNYFHSGWYKWNADATLSYNFYENNTHLEINLGQGNGYANYADRSMDGLCFARESYGIKIENIDFMPLLDKLELQFWYYYINHVMGYNTKYSNPELFIDMCCGISDKKDYHCNDNNSNINNVDRLIWGFRGITVTQLQDIQCSSGIDVQINRHRRFDRTNYSWKKNVISQDFGVFTELVLDSVSNMRWIGGMRLEHSIFDFDSFIWSEGYSKIYPAGFIRYENNVNPLLLYYIGCGTSLCFPNYWEFISTNLVYNDENVSKNNDLVCKLKPERTIQLDIGANFQFLNINGWVSSYAGYIKDFVISTAQNNYLLFSKESNIIKNAHVKTCGAEAGVQYKFSNYCCVESNMFWAWGYNSDDRCSLTQMPPLEGRIIGQWIHGDYSVNFLWRLFAPRSNKCIILSQNLLCNRSNNVFISQENIVDRVAGCGTLSTYLVWNGSKYYKFSIGVDNLLNHSYREYLSARIHKRFGVMTAGKPINEPGRVWWVKLGMIL</sequence>
<keyword evidence="6 8" id="KW-0472">Membrane</keyword>
<protein>
    <submittedName>
        <fullName evidence="12">TonB-dependent receptor</fullName>
    </submittedName>
</protein>
<feature type="transmembrane region" description="Helical" evidence="9">
    <location>
        <begin position="9"/>
        <end position="27"/>
    </location>
</feature>
<evidence type="ECO:0000256" key="6">
    <source>
        <dbReference type="ARBA" id="ARBA00023136"/>
    </source>
</evidence>
<dbReference type="PANTHER" id="PTHR30069:SF49">
    <property type="entry name" value="OUTER MEMBRANE PROTEIN C"/>
    <property type="match status" value="1"/>
</dbReference>
<dbReference type="Gene3D" id="2.40.170.20">
    <property type="entry name" value="TonB-dependent receptor, beta-barrel domain"/>
    <property type="match status" value="1"/>
</dbReference>
<comment type="subcellular location">
    <subcellularLocation>
        <location evidence="1">Cell outer membrane</location>
        <topology evidence="1">Multi-pass membrane protein</topology>
    </subcellularLocation>
</comment>
<evidence type="ECO:0000256" key="2">
    <source>
        <dbReference type="ARBA" id="ARBA00022448"/>
    </source>
</evidence>
<dbReference type="PANTHER" id="PTHR30069">
    <property type="entry name" value="TONB-DEPENDENT OUTER MEMBRANE RECEPTOR"/>
    <property type="match status" value="1"/>
</dbReference>
<dbReference type="InterPro" id="IPR037066">
    <property type="entry name" value="Plug_dom_sf"/>
</dbReference>
<feature type="domain" description="TonB-dependent receptor-like beta-barrel" evidence="10">
    <location>
        <begin position="237"/>
        <end position="692"/>
    </location>
</feature>